<gene>
    <name evidence="4" type="ORF">ALAG00032_LOCUS8477</name>
</gene>
<accession>A0A7S3NMV7</accession>
<protein>
    <recommendedName>
        <fullName evidence="3">CS domain-containing protein</fullName>
    </recommendedName>
</protein>
<dbReference type="SUPFAM" id="SSF49764">
    <property type="entry name" value="HSP20-like chaperones"/>
    <property type="match status" value="1"/>
</dbReference>
<evidence type="ECO:0000313" key="4">
    <source>
        <dbReference type="EMBL" id="CAE0367720.1"/>
    </source>
</evidence>
<dbReference type="InterPro" id="IPR007052">
    <property type="entry name" value="CS_dom"/>
</dbReference>
<keyword evidence="2" id="KW-0963">Cytoplasm</keyword>
<dbReference type="PROSITE" id="PS51203">
    <property type="entry name" value="CS"/>
    <property type="match status" value="1"/>
</dbReference>
<dbReference type="Gene3D" id="2.60.40.790">
    <property type="match status" value="1"/>
</dbReference>
<dbReference type="GO" id="GO:0005737">
    <property type="term" value="C:cytoplasm"/>
    <property type="evidence" value="ECO:0007669"/>
    <property type="project" value="UniProtKB-SubCell"/>
</dbReference>
<comment type="subcellular location">
    <subcellularLocation>
        <location evidence="1">Cytoplasm</location>
    </subcellularLocation>
</comment>
<dbReference type="EMBL" id="HBIJ01012487">
    <property type="protein sequence ID" value="CAE0367720.1"/>
    <property type="molecule type" value="Transcribed_RNA"/>
</dbReference>
<evidence type="ECO:0000259" key="3">
    <source>
        <dbReference type="PROSITE" id="PS51203"/>
    </source>
</evidence>
<feature type="domain" description="CS" evidence="3">
    <location>
        <begin position="241"/>
        <end position="353"/>
    </location>
</feature>
<name>A0A7S3NMV7_9STRA</name>
<dbReference type="CDD" id="cd06467">
    <property type="entry name" value="p23_NUDC_like"/>
    <property type="match status" value="1"/>
</dbReference>
<organism evidence="4">
    <name type="scientific">Aureoumbra lagunensis</name>
    <dbReference type="NCBI Taxonomy" id="44058"/>
    <lineage>
        <taxon>Eukaryota</taxon>
        <taxon>Sar</taxon>
        <taxon>Stramenopiles</taxon>
        <taxon>Ochrophyta</taxon>
        <taxon>Pelagophyceae</taxon>
        <taxon>Pelagomonadales</taxon>
        <taxon>Aureoumbra</taxon>
    </lineage>
</organism>
<reference evidence="4" key="1">
    <citation type="submission" date="2021-01" db="EMBL/GenBank/DDBJ databases">
        <authorList>
            <person name="Corre E."/>
            <person name="Pelletier E."/>
            <person name="Niang G."/>
            <person name="Scheremetjew M."/>
            <person name="Finn R."/>
            <person name="Kale V."/>
            <person name="Holt S."/>
            <person name="Cochrane G."/>
            <person name="Meng A."/>
            <person name="Brown T."/>
            <person name="Cohen L."/>
        </authorList>
    </citation>
    <scope>NUCLEOTIDE SEQUENCE</scope>
    <source>
        <strain evidence="4">CCMP1510</strain>
    </source>
</reference>
<dbReference type="GO" id="GO:0006457">
    <property type="term" value="P:protein folding"/>
    <property type="evidence" value="ECO:0007669"/>
    <property type="project" value="TreeGrafter"/>
</dbReference>
<dbReference type="AlphaFoldDB" id="A0A7S3NMV7"/>
<dbReference type="InterPro" id="IPR008978">
    <property type="entry name" value="HSP20-like_chaperone"/>
</dbReference>
<proteinExistence type="predicted"/>
<dbReference type="Pfam" id="PF04969">
    <property type="entry name" value="CS"/>
    <property type="match status" value="1"/>
</dbReference>
<evidence type="ECO:0000256" key="1">
    <source>
        <dbReference type="ARBA" id="ARBA00004496"/>
    </source>
</evidence>
<sequence>MSTEEMSMEERLAYLRSRGVEIDPIIDKSGEKKPARREEKDYKKNSSSMYIVTYVKIPCDAALPMIEETAELKDGEHKDALKEYLGSRFYASVDLDEATVERESRTQISNMVTSHNLAAPSTDTIRNIAKNRPSIAEAYPLSNPTSENNYIAVKMYIDEIGALRKRPRNTRAESVAAECAGLESLHFCGDVYIGCIQAGGRNHDFTLADIKPDAKWAINARCQHSTTYQQMSQDAASMRSGQHDSYTWTQTDEDLEIRVRIPSELLQFHQQLQKSNDEPHMKPPPPPIKKSIRLSLGKGDSLLLNLNGAPLLHCPRLFNKVSVDDASWTLDDNNTTVVLSLEKLEPAEWTFLHFDEV</sequence>
<evidence type="ECO:0000256" key="2">
    <source>
        <dbReference type="ARBA" id="ARBA00022490"/>
    </source>
</evidence>
<dbReference type="PANTHER" id="PTHR12356">
    <property type="entry name" value="NUCLEAR MOVEMENT PROTEIN NUDC"/>
    <property type="match status" value="1"/>
</dbReference>
<dbReference type="InterPro" id="IPR037898">
    <property type="entry name" value="NudC_fam"/>
</dbReference>
<dbReference type="PANTHER" id="PTHR12356:SF3">
    <property type="entry name" value="NUCLEAR MIGRATION PROTEIN NUDC"/>
    <property type="match status" value="1"/>
</dbReference>
<dbReference type="GO" id="GO:0051082">
    <property type="term" value="F:unfolded protein binding"/>
    <property type="evidence" value="ECO:0007669"/>
    <property type="project" value="TreeGrafter"/>
</dbReference>